<feature type="region of interest" description="Disordered" evidence="1">
    <location>
        <begin position="73"/>
        <end position="145"/>
    </location>
</feature>
<dbReference type="Proteomes" id="UP000202327">
    <property type="component" value="Segment"/>
</dbReference>
<proteinExistence type="predicted"/>
<dbReference type="RefSeq" id="YP_009112626.1">
    <property type="nucleotide sequence ID" value="NC_025960.1"/>
</dbReference>
<dbReference type="OrthoDB" id="2748at10239"/>
<feature type="compositionally biased region" description="Acidic residues" evidence="1">
    <location>
        <begin position="121"/>
        <end position="139"/>
    </location>
</feature>
<name>A0A0A7KRE6_9ABAC</name>
<organism evidence="2 3">
    <name type="scientific">Agrotis segetum nucleopolyhedrovirus B</name>
    <dbReference type="NCBI Taxonomy" id="1580580"/>
    <lineage>
        <taxon>Viruses</taxon>
        <taxon>Viruses incertae sedis</taxon>
        <taxon>Naldaviricetes</taxon>
        <taxon>Lefavirales</taxon>
        <taxon>Baculoviridae</taxon>
        <taxon>Alphabaculovirus</taxon>
        <taxon>Alphabaculovirus alteragsegetum</taxon>
    </lineage>
</organism>
<dbReference type="KEGG" id="vg:22619655"/>
<feature type="compositionally biased region" description="Low complexity" evidence="1">
    <location>
        <begin position="78"/>
        <end position="97"/>
    </location>
</feature>
<evidence type="ECO:0000313" key="3">
    <source>
        <dbReference type="Proteomes" id="UP000202327"/>
    </source>
</evidence>
<accession>A0A0A7KRE6</accession>
<dbReference type="GO" id="GO:0019028">
    <property type="term" value="C:viral capsid"/>
    <property type="evidence" value="ECO:0007669"/>
    <property type="project" value="InterPro"/>
</dbReference>
<sequence length="585" mass="65655">MDTTADTIAKNSFDIKLGYAQRLADYLMRLRPQDKRKIKNLMGRADPAQHTSLGINKFALDNIVQEMHSMLTDADVQPSTSSRTPPTLPTTLPAPLSDMWSMSSVMNDDDEEQNKSNNGDNDNDDDSSNGSSSDDENENNVENTERDVNVIKTLLASLLESNSLQSLTRQSLLEFSDLISNTSLVYEDYFKDGIEVDSVDCDLHDALQKFVKIFEKYGPVRCVVTDVEYYAERVRADRRLIESLPPSVRAAVVTILDLVERKSSYTVEININPVEFNAVKDNTIRALLNRYSEHIPIQFTQSEAPVPVPSVASITGIGDVGPPHSSGGGEDMSTDEEDRAMTQTMRRKRKIRTSAQSLDKAPAAKRIASGVSDDDAFIDNVRQMYQANVIVPKLIMQIVKVMPSDVASSLLTCPTNGLGDAKLSVNNYHTTIALINKMNLSVITENVYFYKLLEPLSHYGSSEALTTKVLWFIARAANYFTNNARNYNNLRDGLRSLTDDVDRVALFMIRYNFLWFYRQFLTQLLSSPTTSYQSQKIINVLRVYASVVQKEYNKLPYDFNQSRVYVGPVDNVIKLMVVSLSDILA</sequence>
<dbReference type="GeneID" id="22619655"/>
<protein>
    <submittedName>
        <fullName evidence="2">p87</fullName>
    </submittedName>
</protein>
<dbReference type="EMBL" id="KM102981">
    <property type="protein sequence ID" value="AIZ48622.1"/>
    <property type="molecule type" value="Genomic_DNA"/>
</dbReference>
<dbReference type="InterPro" id="IPR009893">
    <property type="entry name" value="Nucleo_P80/P87"/>
</dbReference>
<keyword evidence="3" id="KW-1185">Reference proteome</keyword>
<reference evidence="2 3" key="1">
    <citation type="journal article" date="2015" name="Virus Genes">
        <title>The genome sequence of Agrotis segetum nucleopolyhedrovirus B (AgseNPV-B) reveals a new baculovirus species within the Agrotis baculovirus complex.</title>
        <authorList>
            <person name="Wennmann J.T."/>
            <person name="Gueli Alletti G."/>
            <person name="Jehle J.A."/>
        </authorList>
    </citation>
    <scope>NUCLEOTIDE SEQUENCE [LARGE SCALE GENOMIC DNA]</scope>
    <source>
        <strain evidence="2">English</strain>
    </source>
</reference>
<evidence type="ECO:0000256" key="1">
    <source>
        <dbReference type="SAM" id="MobiDB-lite"/>
    </source>
</evidence>
<evidence type="ECO:0000313" key="2">
    <source>
        <dbReference type="EMBL" id="AIZ48622.1"/>
    </source>
</evidence>
<dbReference type="Pfam" id="PF07267">
    <property type="entry name" value="Nucleo_P87"/>
    <property type="match status" value="1"/>
</dbReference>